<dbReference type="Proteomes" id="UP000327085">
    <property type="component" value="Chromosome 2"/>
</dbReference>
<evidence type="ECO:0000256" key="11">
    <source>
        <dbReference type="PROSITE-ProRule" id="PRU10141"/>
    </source>
</evidence>
<evidence type="ECO:0000259" key="14">
    <source>
        <dbReference type="PROSITE" id="PS50011"/>
    </source>
</evidence>
<dbReference type="Gramene" id="VVA11232">
    <property type="protein sequence ID" value="VVA11232"/>
    <property type="gene ID" value="Prudul26B035701"/>
</dbReference>
<evidence type="ECO:0000256" key="10">
    <source>
        <dbReference type="ARBA" id="ARBA00023136"/>
    </source>
</evidence>
<keyword evidence="18" id="KW-1185">Reference proteome</keyword>
<feature type="compositionally biased region" description="Pro residues" evidence="12">
    <location>
        <begin position="669"/>
        <end position="681"/>
    </location>
</feature>
<dbReference type="PROSITE" id="PS51450">
    <property type="entry name" value="LRR"/>
    <property type="match status" value="1"/>
</dbReference>
<dbReference type="InterPro" id="IPR000719">
    <property type="entry name" value="Prot_kinase_dom"/>
</dbReference>
<evidence type="ECO:0000313" key="18">
    <source>
        <dbReference type="Proteomes" id="UP001054821"/>
    </source>
</evidence>
<dbReference type="Gene3D" id="3.30.200.20">
    <property type="entry name" value="Phosphorylase Kinase, domain 1"/>
    <property type="match status" value="1"/>
</dbReference>
<evidence type="ECO:0000313" key="17">
    <source>
        <dbReference type="Proteomes" id="UP000327085"/>
    </source>
</evidence>
<proteinExistence type="predicted"/>
<dbReference type="EMBL" id="JAJFAZ020000002">
    <property type="protein sequence ID" value="KAI5347156.1"/>
    <property type="molecule type" value="Genomic_DNA"/>
</dbReference>
<keyword evidence="8 11" id="KW-0067">ATP-binding</keyword>
<evidence type="ECO:0000256" key="1">
    <source>
        <dbReference type="ARBA" id="ARBA00004370"/>
    </source>
</evidence>
<keyword evidence="9 13" id="KW-1133">Transmembrane helix</keyword>
<dbReference type="PANTHER" id="PTHR48010">
    <property type="entry name" value="OS05G0588300 PROTEIN"/>
    <property type="match status" value="1"/>
</dbReference>
<organism evidence="16 17">
    <name type="scientific">Prunus dulcis</name>
    <name type="common">Almond</name>
    <name type="synonym">Amygdalus dulcis</name>
    <dbReference type="NCBI Taxonomy" id="3755"/>
    <lineage>
        <taxon>Eukaryota</taxon>
        <taxon>Viridiplantae</taxon>
        <taxon>Streptophyta</taxon>
        <taxon>Embryophyta</taxon>
        <taxon>Tracheophyta</taxon>
        <taxon>Spermatophyta</taxon>
        <taxon>Magnoliopsida</taxon>
        <taxon>eudicotyledons</taxon>
        <taxon>Gunneridae</taxon>
        <taxon>Pentapetalae</taxon>
        <taxon>rosids</taxon>
        <taxon>fabids</taxon>
        <taxon>Rosales</taxon>
        <taxon>Rosaceae</taxon>
        <taxon>Amygdaloideae</taxon>
        <taxon>Amygdaleae</taxon>
        <taxon>Prunus</taxon>
    </lineage>
</organism>
<dbReference type="SUPFAM" id="SSF56112">
    <property type="entry name" value="Protein kinase-like (PK-like)"/>
    <property type="match status" value="1"/>
</dbReference>
<evidence type="ECO:0000256" key="7">
    <source>
        <dbReference type="ARBA" id="ARBA00022741"/>
    </source>
</evidence>
<evidence type="ECO:0000256" key="6">
    <source>
        <dbReference type="ARBA" id="ARBA00022737"/>
    </source>
</evidence>
<dbReference type="GO" id="GO:0005524">
    <property type="term" value="F:ATP binding"/>
    <property type="evidence" value="ECO:0007669"/>
    <property type="project" value="UniProtKB-UniRule"/>
</dbReference>
<dbReference type="Pfam" id="PF12799">
    <property type="entry name" value="LRR_4"/>
    <property type="match status" value="1"/>
</dbReference>
<evidence type="ECO:0000313" key="16">
    <source>
        <dbReference type="EMBL" id="VVA11232.1"/>
    </source>
</evidence>
<feature type="domain" description="Protein kinase" evidence="14">
    <location>
        <begin position="379"/>
        <end position="650"/>
    </location>
</feature>
<dbReference type="Pfam" id="PF13855">
    <property type="entry name" value="LRR_8"/>
    <property type="match status" value="1"/>
</dbReference>
<dbReference type="InterPro" id="IPR001245">
    <property type="entry name" value="Ser-Thr/Tyr_kinase_cat_dom"/>
</dbReference>
<dbReference type="InterPro" id="IPR001611">
    <property type="entry name" value="Leu-rich_rpt"/>
</dbReference>
<dbReference type="InterPro" id="IPR050994">
    <property type="entry name" value="At_inactive_RLKs"/>
</dbReference>
<feature type="binding site" evidence="11">
    <location>
        <position position="416"/>
    </location>
    <ligand>
        <name>ATP</name>
        <dbReference type="ChEBI" id="CHEBI:30616"/>
    </ligand>
</feature>
<evidence type="ECO:0000256" key="9">
    <source>
        <dbReference type="ARBA" id="ARBA00022989"/>
    </source>
</evidence>
<dbReference type="PANTHER" id="PTHR48010:SF1">
    <property type="entry name" value="PROTEIN KINASE DOMAIN-CONTAINING PROTEIN"/>
    <property type="match status" value="1"/>
</dbReference>
<evidence type="ECO:0000256" key="5">
    <source>
        <dbReference type="ARBA" id="ARBA00022729"/>
    </source>
</evidence>
<evidence type="ECO:0000313" key="15">
    <source>
        <dbReference type="EMBL" id="KAI5347156.1"/>
    </source>
</evidence>
<evidence type="ECO:0000256" key="12">
    <source>
        <dbReference type="SAM" id="MobiDB-lite"/>
    </source>
</evidence>
<dbReference type="FunFam" id="3.80.10.10:FF:000234">
    <property type="entry name" value="Probable inactive receptor kinase RLK902"/>
    <property type="match status" value="1"/>
</dbReference>
<dbReference type="InterPro" id="IPR011009">
    <property type="entry name" value="Kinase-like_dom_sf"/>
</dbReference>
<dbReference type="AlphaFoldDB" id="A0A5E4E756"/>
<keyword evidence="4 13" id="KW-0812">Transmembrane</keyword>
<keyword evidence="7 11" id="KW-0547">Nucleotide-binding</keyword>
<feature type="compositionally biased region" description="Polar residues" evidence="12">
    <location>
        <begin position="652"/>
        <end position="668"/>
    </location>
</feature>
<dbReference type="PROSITE" id="PS50011">
    <property type="entry name" value="PROTEIN_KINASE_DOM"/>
    <property type="match status" value="1"/>
</dbReference>
<dbReference type="SUPFAM" id="SSF52058">
    <property type="entry name" value="L domain-like"/>
    <property type="match status" value="1"/>
</dbReference>
<name>A0A5E4E756_PRUDU</name>
<dbReference type="InterPro" id="IPR017441">
    <property type="entry name" value="Protein_kinase_ATP_BS"/>
</dbReference>
<feature type="region of interest" description="Disordered" evidence="12">
    <location>
        <begin position="651"/>
        <end position="691"/>
    </location>
</feature>
<evidence type="ECO:0000256" key="3">
    <source>
        <dbReference type="ARBA" id="ARBA00022614"/>
    </source>
</evidence>
<dbReference type="GO" id="GO:0016020">
    <property type="term" value="C:membrane"/>
    <property type="evidence" value="ECO:0007669"/>
    <property type="project" value="UniProtKB-SubCell"/>
</dbReference>
<evidence type="ECO:0000256" key="8">
    <source>
        <dbReference type="ARBA" id="ARBA00022840"/>
    </source>
</evidence>
<evidence type="ECO:0000256" key="4">
    <source>
        <dbReference type="ARBA" id="ARBA00022692"/>
    </source>
</evidence>
<dbReference type="InterPro" id="IPR025875">
    <property type="entry name" value="Leu-rich_rpt_4"/>
</dbReference>
<dbReference type="Gene3D" id="1.10.510.10">
    <property type="entry name" value="Transferase(Phosphotransferase) domain 1"/>
    <property type="match status" value="1"/>
</dbReference>
<keyword evidence="6" id="KW-0677">Repeat</keyword>
<dbReference type="Gene3D" id="3.80.10.10">
    <property type="entry name" value="Ribonuclease Inhibitor"/>
    <property type="match status" value="2"/>
</dbReference>
<dbReference type="EMBL" id="CABIKO010000003">
    <property type="protein sequence ID" value="VVA11232.1"/>
    <property type="molecule type" value="Genomic_DNA"/>
</dbReference>
<accession>A0A5E4E756</accession>
<feature type="transmembrane region" description="Helical" evidence="13">
    <location>
        <begin position="303"/>
        <end position="325"/>
    </location>
</feature>
<evidence type="ECO:0000256" key="2">
    <source>
        <dbReference type="ARBA" id="ARBA00022553"/>
    </source>
</evidence>
<keyword evidence="3" id="KW-0433">Leucine-rich repeat</keyword>
<keyword evidence="5" id="KW-0732">Signal</keyword>
<dbReference type="PROSITE" id="PS00107">
    <property type="entry name" value="PROTEIN_KINASE_ATP"/>
    <property type="match status" value="1"/>
</dbReference>
<dbReference type="InterPro" id="IPR013210">
    <property type="entry name" value="LRR_N_plant-typ"/>
</dbReference>
<keyword evidence="2" id="KW-0597">Phosphoprotein</keyword>
<dbReference type="Proteomes" id="UP001054821">
    <property type="component" value="Chromosome 2"/>
</dbReference>
<dbReference type="GO" id="GO:0004672">
    <property type="term" value="F:protein kinase activity"/>
    <property type="evidence" value="ECO:0007669"/>
    <property type="project" value="InterPro"/>
</dbReference>
<gene>
    <name evidence="16" type="ORF">ALMOND_2B035701</name>
    <name evidence="15" type="ORF">L3X38_015035</name>
</gene>
<dbReference type="Pfam" id="PF00560">
    <property type="entry name" value="LRR_1"/>
    <property type="match status" value="1"/>
</dbReference>
<dbReference type="InParanoid" id="A0A5E4E756"/>
<dbReference type="Pfam" id="PF07714">
    <property type="entry name" value="PK_Tyr_Ser-Thr"/>
    <property type="match status" value="1"/>
</dbReference>
<reference evidence="17" key="2">
    <citation type="journal article" date="2020" name="Plant J.">
        <title>Transposons played a major role in the diversification between the closely related almond and peach genomes: results from the almond genome sequence.</title>
        <authorList>
            <person name="Alioto T."/>
            <person name="Alexiou K.G."/>
            <person name="Bardil A."/>
            <person name="Barteri F."/>
            <person name="Castanera R."/>
            <person name="Cruz F."/>
            <person name="Dhingra A."/>
            <person name="Duval H."/>
            <person name="Fernandez I Marti A."/>
            <person name="Frias L."/>
            <person name="Galan B."/>
            <person name="Garcia J.L."/>
            <person name="Howad W."/>
            <person name="Gomez-Garrido J."/>
            <person name="Gut M."/>
            <person name="Julca I."/>
            <person name="Morata J."/>
            <person name="Puigdomenech P."/>
            <person name="Ribeca P."/>
            <person name="Rubio Cabetas M.J."/>
            <person name="Vlasova A."/>
            <person name="Wirthensohn M."/>
            <person name="Garcia-Mas J."/>
            <person name="Gabaldon T."/>
            <person name="Casacuberta J.M."/>
            <person name="Arus P."/>
        </authorList>
    </citation>
    <scope>NUCLEOTIDE SEQUENCE [LARGE SCALE GENOMIC DNA]</scope>
    <source>
        <strain evidence="17">cv. Texas</strain>
    </source>
</reference>
<dbReference type="FunFam" id="3.30.200.20:FF:000307">
    <property type="entry name" value="pollen receptor-like kinase 1"/>
    <property type="match status" value="1"/>
</dbReference>
<dbReference type="InterPro" id="IPR032675">
    <property type="entry name" value="LRR_dom_sf"/>
</dbReference>
<reference evidence="16" key="1">
    <citation type="submission" date="2019-07" db="EMBL/GenBank/DDBJ databases">
        <authorList>
            <person name="Alioto T."/>
            <person name="Alioto T."/>
            <person name="Gomez Garrido J."/>
        </authorList>
    </citation>
    <scope>NUCLEOTIDE SEQUENCE</scope>
</reference>
<keyword evidence="10 13" id="KW-0472">Membrane</keyword>
<dbReference type="FunFam" id="1.10.510.10:FF:000095">
    <property type="entry name" value="protein STRUBBELIG-RECEPTOR FAMILY 8"/>
    <property type="match status" value="1"/>
</dbReference>
<protein>
    <recommendedName>
        <fullName evidence="14">Protein kinase domain-containing protein</fullName>
    </recommendedName>
</protein>
<dbReference type="OMA" id="QIGMNCV"/>
<evidence type="ECO:0000256" key="13">
    <source>
        <dbReference type="SAM" id="Phobius"/>
    </source>
</evidence>
<dbReference type="CDD" id="cd14066">
    <property type="entry name" value="STKc_IRAK"/>
    <property type="match status" value="1"/>
</dbReference>
<comment type="subcellular location">
    <subcellularLocation>
        <location evidence="1">Membrane</location>
    </subcellularLocation>
</comment>
<dbReference type="Pfam" id="PF08263">
    <property type="entry name" value="LRRNT_2"/>
    <property type="match status" value="1"/>
</dbReference>
<sequence>MLLRQASPAHLHHHHHHCRLPICPFTSEAARGRYRDRLIVGLFLGCLWCDLKPQEKMDKKVELLFVLLIGTIFLHATADPVEDKQALLDFLHNISHSNSIKWNDNSSVCKNWTGVICSEDQSRIIELHLPGAALHGTIPPNTLSRLSALQVLSLRLNSLTGPFPADFSKLENLTSLYLQFNNFSGPLPLDFSPWKNLTVMNLSNNAFSGKIPSSISSLTHLTVLNLANNSLSGEIPDLNLPSLQQLDLANNNLTGNVPQSLQRFPGWAFSGNGLSSQWALPPALPVQPPNAQPRKKTNLGEPAILGIVIGGCVLGFVVIAIVMIICCTNKEGENGPVEKPQKKKEIFSNKGVSEKHDKNNRLSFFEGSNLAFDLEDLLRASAEVLGKGTFGTTYKAALEDATTVVVKRLKEVSVGKKEFEQQMEIVGSIRHENIAALRAYYYSKDEKLVVYDYYEQGSASSLLHAKRGEGRTPLDWETRLRIAIGAARGIAHIHTQNGGKLVHGNIKASNIFLNSQGYGCVCDIGLATLMSPMPPPAARAGGYRSPEVTDTRKSSHAADVYSFGVLILELLTGKSPIHTTGGEEVIHLVRWVNSVVREEWTAEVFDVELLRYPNIEEEMVEMLQIGMSCVARMPEQRPSMPDVVKRVEEIRQVNTGNPPSSSGISTPVLTPPPPPPPPPPTAEIGSSSQPQ</sequence>
<reference evidence="15 18" key="3">
    <citation type="journal article" date="2022" name="G3 (Bethesda)">
        <title>Whole-genome sequence and methylome profiling of the almond [Prunus dulcis (Mill.) D.A. Webb] cultivar 'Nonpareil'.</title>
        <authorList>
            <person name="D'Amico-Willman K.M."/>
            <person name="Ouma W.Z."/>
            <person name="Meulia T."/>
            <person name="Sideli G.M."/>
            <person name="Gradziel T.M."/>
            <person name="Fresnedo-Ramirez J."/>
        </authorList>
    </citation>
    <scope>NUCLEOTIDE SEQUENCE [LARGE SCALE GENOMIC DNA]</scope>
    <source>
        <strain evidence="15">Clone GOH B32 T37-40</strain>
    </source>
</reference>